<evidence type="ECO:0000259" key="1">
    <source>
        <dbReference type="Pfam" id="PF09359"/>
    </source>
</evidence>
<feature type="domain" description="VTC" evidence="1">
    <location>
        <begin position="9"/>
        <end position="94"/>
    </location>
</feature>
<evidence type="ECO:0000313" key="2">
    <source>
        <dbReference type="EMBL" id="MCE5168931.1"/>
    </source>
</evidence>
<dbReference type="InterPro" id="IPR018966">
    <property type="entry name" value="VTC_domain"/>
</dbReference>
<organism evidence="2 3">
    <name type="scientific">Paenibacillus profundus</name>
    <dbReference type="NCBI Taxonomy" id="1173085"/>
    <lineage>
        <taxon>Bacteria</taxon>
        <taxon>Bacillati</taxon>
        <taxon>Bacillota</taxon>
        <taxon>Bacilli</taxon>
        <taxon>Bacillales</taxon>
        <taxon>Paenibacillaceae</taxon>
        <taxon>Paenibacillus</taxon>
    </lineage>
</organism>
<name>A0ABS8YBI6_9BACL</name>
<dbReference type="EMBL" id="JAJNBZ010000003">
    <property type="protein sequence ID" value="MCE5168931.1"/>
    <property type="molecule type" value="Genomic_DNA"/>
</dbReference>
<sequence>MLLLDQNSVDEHGYHIRSLYFDNIYESALHDKVDGILNRRKYRIRIYNKSDAVIKLERKSKWNEYVAKESAPMTRSEFERLYRGDAEFLREADSELKLGHSIKLRGWTCFGGWSLRSSSDVHLLDL</sequence>
<reference evidence="2 3" key="1">
    <citation type="submission" date="2021-11" db="EMBL/GenBank/DDBJ databases">
        <title>Draft genome sequence of Paenibacillus profundus YoMME, a new Gram-positive bacteria with exoelectrogenic properties.</title>
        <authorList>
            <person name="Hubenova Y."/>
            <person name="Hubenova E."/>
            <person name="Manasiev Y."/>
            <person name="Peykov S."/>
            <person name="Mitov M."/>
        </authorList>
    </citation>
    <scope>NUCLEOTIDE SEQUENCE [LARGE SCALE GENOMIC DNA]</scope>
    <source>
        <strain evidence="2 3">YoMME</strain>
    </source>
</reference>
<accession>A0ABS8YBI6</accession>
<comment type="caution">
    <text evidence="2">The sequence shown here is derived from an EMBL/GenBank/DDBJ whole genome shotgun (WGS) entry which is preliminary data.</text>
</comment>
<proteinExistence type="predicted"/>
<keyword evidence="3" id="KW-1185">Reference proteome</keyword>
<protein>
    <submittedName>
        <fullName evidence="2">VTC domain-containing protein</fullName>
    </submittedName>
</protein>
<dbReference type="RefSeq" id="WP_233696064.1">
    <property type="nucleotide sequence ID" value="NZ_JAJNBZ010000003.1"/>
</dbReference>
<gene>
    <name evidence="2" type="ORF">LQV63_06370</name>
</gene>
<dbReference type="Pfam" id="PF09359">
    <property type="entry name" value="VTC"/>
    <property type="match status" value="1"/>
</dbReference>
<dbReference type="InterPro" id="IPR042267">
    <property type="entry name" value="VTC_sf"/>
</dbReference>
<evidence type="ECO:0000313" key="3">
    <source>
        <dbReference type="Proteomes" id="UP001199916"/>
    </source>
</evidence>
<dbReference type="Proteomes" id="UP001199916">
    <property type="component" value="Unassembled WGS sequence"/>
</dbReference>
<dbReference type="Gene3D" id="3.20.100.30">
    <property type="entry name" value="VTC, catalytic tunnel domain"/>
    <property type="match status" value="1"/>
</dbReference>